<evidence type="ECO:0000256" key="2">
    <source>
        <dbReference type="ARBA" id="ARBA00022840"/>
    </source>
</evidence>
<evidence type="ECO:0000313" key="5">
    <source>
        <dbReference type="EMBL" id="MBO4210573.1"/>
    </source>
</evidence>
<dbReference type="InterPro" id="IPR027417">
    <property type="entry name" value="P-loop_NTPase"/>
</dbReference>
<evidence type="ECO:0000259" key="4">
    <source>
        <dbReference type="PROSITE" id="PS50893"/>
    </source>
</evidence>
<name>A0ABS3W1U4_MICEH</name>
<dbReference type="InterPro" id="IPR039421">
    <property type="entry name" value="Type_1_exporter"/>
</dbReference>
<dbReference type="PANTHER" id="PTHR24221">
    <property type="entry name" value="ATP-BINDING CASSETTE SUB-FAMILY B"/>
    <property type="match status" value="1"/>
</dbReference>
<comment type="caution">
    <text evidence="5">The sequence shown here is derived from an EMBL/GenBank/DDBJ whole genome shotgun (WGS) entry which is preliminary data.</text>
</comment>
<dbReference type="InterPro" id="IPR003593">
    <property type="entry name" value="AAA+_ATPase"/>
</dbReference>
<accession>A0ABS3W1U4</accession>
<dbReference type="RefSeq" id="WP_208817651.1">
    <property type="nucleotide sequence ID" value="NZ_WVUH01000521.1"/>
</dbReference>
<dbReference type="Pfam" id="PF00005">
    <property type="entry name" value="ABC_tran"/>
    <property type="match status" value="1"/>
</dbReference>
<dbReference type="InterPro" id="IPR003439">
    <property type="entry name" value="ABC_transporter-like_ATP-bd"/>
</dbReference>
<keyword evidence="6" id="KW-1185">Reference proteome</keyword>
<dbReference type="EMBL" id="WVUH01000521">
    <property type="protein sequence ID" value="MBO4210573.1"/>
    <property type="molecule type" value="Genomic_DNA"/>
</dbReference>
<dbReference type="PANTHER" id="PTHR24221:SF654">
    <property type="entry name" value="ATP-BINDING CASSETTE SUB-FAMILY B MEMBER 6"/>
    <property type="match status" value="1"/>
</dbReference>
<keyword evidence="2 5" id="KW-0067">ATP-binding</keyword>
<dbReference type="GO" id="GO:0005524">
    <property type="term" value="F:ATP binding"/>
    <property type="evidence" value="ECO:0007669"/>
    <property type="project" value="UniProtKB-KW"/>
</dbReference>
<reference evidence="5 6" key="1">
    <citation type="submission" date="2019-12" db="EMBL/GenBank/DDBJ databases">
        <title>Whole genome sequencing of endophytic Actinobacterium Micromonospora sp. MPMI6T.</title>
        <authorList>
            <person name="Evv R."/>
            <person name="Podile A.R."/>
        </authorList>
    </citation>
    <scope>NUCLEOTIDE SEQUENCE [LARGE SCALE GENOMIC DNA]</scope>
    <source>
        <strain evidence="5 6">MPMI6</strain>
    </source>
</reference>
<dbReference type="SMART" id="SM00382">
    <property type="entry name" value="AAA"/>
    <property type="match status" value="1"/>
</dbReference>
<dbReference type="Gene3D" id="3.40.50.300">
    <property type="entry name" value="P-loop containing nucleotide triphosphate hydrolases"/>
    <property type="match status" value="1"/>
</dbReference>
<evidence type="ECO:0000256" key="1">
    <source>
        <dbReference type="ARBA" id="ARBA00022741"/>
    </source>
</evidence>
<gene>
    <name evidence="5" type="ORF">GSF22_31955</name>
</gene>
<protein>
    <submittedName>
        <fullName evidence="5">ATP-binding cassette domain-containing protein</fullName>
    </submittedName>
</protein>
<sequence length="239" mass="25151">MLRGVSFTVRPGETVALVGASGVGKFTCVHLLLRHDDPAAGRITVGGVDLRDLNDADLRRTVTVVPQDIHLFPGWIADNIRLGRPDPTNAEVCTAANAAQLSPFLDALPGGLDTPAGERGAALPGGKRHAVARALLTGAPVLVLDEAAANLDPTTEADLSVALDSTGDHRATLVIAHRLATIVRADRVIVLDGGRVVADDAPEQLRVAGSWGDARRTTGAERSIENVRSREDPVWQVMP</sequence>
<dbReference type="Proteomes" id="UP000823521">
    <property type="component" value="Unassembled WGS sequence"/>
</dbReference>
<proteinExistence type="predicted"/>
<organism evidence="5 6">
    <name type="scientific">Micromonospora echinofusca</name>
    <dbReference type="NCBI Taxonomy" id="47858"/>
    <lineage>
        <taxon>Bacteria</taxon>
        <taxon>Bacillati</taxon>
        <taxon>Actinomycetota</taxon>
        <taxon>Actinomycetes</taxon>
        <taxon>Micromonosporales</taxon>
        <taxon>Micromonosporaceae</taxon>
        <taxon>Micromonospora</taxon>
    </lineage>
</organism>
<evidence type="ECO:0000313" key="6">
    <source>
        <dbReference type="Proteomes" id="UP000823521"/>
    </source>
</evidence>
<dbReference type="SUPFAM" id="SSF52540">
    <property type="entry name" value="P-loop containing nucleoside triphosphate hydrolases"/>
    <property type="match status" value="1"/>
</dbReference>
<feature type="compositionally biased region" description="Basic and acidic residues" evidence="3">
    <location>
        <begin position="217"/>
        <end position="233"/>
    </location>
</feature>
<feature type="region of interest" description="Disordered" evidence="3">
    <location>
        <begin position="217"/>
        <end position="239"/>
    </location>
</feature>
<keyword evidence="1" id="KW-0547">Nucleotide-binding</keyword>
<dbReference type="PROSITE" id="PS50893">
    <property type="entry name" value="ABC_TRANSPORTER_2"/>
    <property type="match status" value="1"/>
</dbReference>
<evidence type="ECO:0000256" key="3">
    <source>
        <dbReference type="SAM" id="MobiDB-lite"/>
    </source>
</evidence>
<feature type="domain" description="ABC transporter" evidence="4">
    <location>
        <begin position="1"/>
        <end position="218"/>
    </location>
</feature>